<feature type="region of interest" description="Disordered" evidence="8">
    <location>
        <begin position="557"/>
        <end position="578"/>
    </location>
</feature>
<dbReference type="InterPro" id="IPR057444">
    <property type="entry name" value="Znf-CCCH_AtC3H23-like"/>
</dbReference>
<dbReference type="InterPro" id="IPR002110">
    <property type="entry name" value="Ankyrin_rpt"/>
</dbReference>
<dbReference type="SMART" id="SM00356">
    <property type="entry name" value="ZnF_C3H1"/>
    <property type="match status" value="2"/>
</dbReference>
<evidence type="ECO:0000256" key="5">
    <source>
        <dbReference type="ARBA" id="ARBA00023125"/>
    </source>
</evidence>
<dbReference type="Pfam" id="PF12796">
    <property type="entry name" value="Ank_2"/>
    <property type="match status" value="1"/>
</dbReference>
<protein>
    <recommendedName>
        <fullName evidence="9">C3H1-type domain-containing protein</fullName>
    </recommendedName>
</protein>
<comment type="caution">
    <text evidence="10">The sequence shown here is derived from an EMBL/GenBank/DDBJ whole genome shotgun (WGS) entry which is preliminary data.</text>
</comment>
<name>A0AAV3Q4L0_LITER</name>
<dbReference type="FunFam" id="3.30.1370.210:FF:000009">
    <property type="entry name" value="Zinc finger CCCH domain-containing protein 66"/>
    <property type="match status" value="1"/>
</dbReference>
<evidence type="ECO:0000256" key="6">
    <source>
        <dbReference type="PROSITE-ProRule" id="PRU00023"/>
    </source>
</evidence>
<evidence type="ECO:0000256" key="1">
    <source>
        <dbReference type="ARBA" id="ARBA00022723"/>
    </source>
</evidence>
<sequence>MEIGYMSCGSKGEGDSVHLHMEDGELQRAEGSAPKFSILLELSALDDLTGFKNAIEEGGHDVNESGVWYSRRIGSRKMALEERKPLMIAAMCGSKRVLSYILEKGVVDVNEACGSDRVTALHCAVAGGSNSSCEVVKLLLDACADVDLADADGHRPADLISRHHKFFKSRRKMKLLLDGNTSLEEETGLVDEMEVQQTLQICKDEFQKKDFPVDPSLPDMKDGIYQTDEFRMFAFKVKPCSRAYSHDWTECPFVHPGENARRRDPRKYHYSCVPCPDFRKGACHRGDACEYAHGIFECWLHPAQYRTRMCKDEEQCKRRVCFFAHKAEELRPLYPSTGSGMPSPRSVSISAPYDIASIIPHGFPSAILSSTSTPPMTPSGASSSISGSMWPNQLSDVPPTLQLPGSRLKSAIHARDVDFDAPMSDFSSPTWRNNNFNSADFAVSTDQNGTHGRTAGIQPTNLDDHYGSLDPKIWSTLDEHSLNADQLNPPNGLHFLQNLNKQRQASYESSLPSSPRRLSSPFGLDPAANAAAVLTARSAAFAKRSWSFTDRTAANHLAGSSSPLSHTPSSTLSGWGSPDGKLNWGIQGEELNKLRKSASFGARNNGKASMRRREASPPDTADEQEVSWVQSLVKDVPSSDPFLYTYRNNQQQLNNGNSEMYPSWVDQLYMEQEQIVAS</sequence>
<keyword evidence="1 7" id="KW-0479">Metal-binding</keyword>
<evidence type="ECO:0000256" key="2">
    <source>
        <dbReference type="ARBA" id="ARBA00022737"/>
    </source>
</evidence>
<evidence type="ECO:0000256" key="8">
    <source>
        <dbReference type="SAM" id="MobiDB-lite"/>
    </source>
</evidence>
<evidence type="ECO:0000256" key="4">
    <source>
        <dbReference type="ARBA" id="ARBA00022833"/>
    </source>
</evidence>
<dbReference type="PANTHER" id="PTHR14493">
    <property type="entry name" value="UNKEMPT FAMILY MEMBER"/>
    <property type="match status" value="1"/>
</dbReference>
<dbReference type="Gene3D" id="3.30.1370.210">
    <property type="match status" value="1"/>
</dbReference>
<dbReference type="GO" id="GO:0003677">
    <property type="term" value="F:DNA binding"/>
    <property type="evidence" value="ECO:0007669"/>
    <property type="project" value="UniProtKB-KW"/>
</dbReference>
<organism evidence="10 11">
    <name type="scientific">Lithospermum erythrorhizon</name>
    <name type="common">Purple gromwell</name>
    <name type="synonym">Lithospermum officinale var. erythrorhizon</name>
    <dbReference type="NCBI Taxonomy" id="34254"/>
    <lineage>
        <taxon>Eukaryota</taxon>
        <taxon>Viridiplantae</taxon>
        <taxon>Streptophyta</taxon>
        <taxon>Embryophyta</taxon>
        <taxon>Tracheophyta</taxon>
        <taxon>Spermatophyta</taxon>
        <taxon>Magnoliopsida</taxon>
        <taxon>eudicotyledons</taxon>
        <taxon>Gunneridae</taxon>
        <taxon>Pentapetalae</taxon>
        <taxon>asterids</taxon>
        <taxon>lamiids</taxon>
        <taxon>Boraginales</taxon>
        <taxon>Boraginaceae</taxon>
        <taxon>Boraginoideae</taxon>
        <taxon>Lithospermeae</taxon>
        <taxon>Lithospermum</taxon>
    </lineage>
</organism>
<feature type="domain" description="C3H1-type" evidence="9">
    <location>
        <begin position="274"/>
        <end position="296"/>
    </location>
</feature>
<dbReference type="Proteomes" id="UP001454036">
    <property type="component" value="Unassembled WGS sequence"/>
</dbReference>
<feature type="region of interest" description="Disordered" evidence="8">
    <location>
        <begin position="598"/>
        <end position="626"/>
    </location>
</feature>
<gene>
    <name evidence="10" type="ORF">LIER_15791</name>
</gene>
<accession>A0AAV3Q4L0</accession>
<dbReference type="SUPFAM" id="SSF48403">
    <property type="entry name" value="Ankyrin repeat"/>
    <property type="match status" value="1"/>
</dbReference>
<evidence type="ECO:0000313" key="10">
    <source>
        <dbReference type="EMBL" id="GAA0158875.1"/>
    </source>
</evidence>
<dbReference type="Pfam" id="PF25512">
    <property type="entry name" value="zf-CCCH_AtC3H23"/>
    <property type="match status" value="1"/>
</dbReference>
<dbReference type="InterPro" id="IPR000571">
    <property type="entry name" value="Znf_CCCH"/>
</dbReference>
<keyword evidence="11" id="KW-1185">Reference proteome</keyword>
<dbReference type="Pfam" id="PF00642">
    <property type="entry name" value="zf-CCCH"/>
    <property type="match status" value="1"/>
</dbReference>
<dbReference type="PROSITE" id="PS50297">
    <property type="entry name" value="ANK_REP_REGION"/>
    <property type="match status" value="1"/>
</dbReference>
<keyword evidence="4 7" id="KW-0862">Zinc</keyword>
<dbReference type="GO" id="GO:0008270">
    <property type="term" value="F:zinc ion binding"/>
    <property type="evidence" value="ECO:0007669"/>
    <property type="project" value="UniProtKB-KW"/>
</dbReference>
<evidence type="ECO:0000256" key="7">
    <source>
        <dbReference type="PROSITE-ProRule" id="PRU00723"/>
    </source>
</evidence>
<dbReference type="Gene3D" id="1.25.40.20">
    <property type="entry name" value="Ankyrin repeat-containing domain"/>
    <property type="match status" value="1"/>
</dbReference>
<dbReference type="SMART" id="SM00248">
    <property type="entry name" value="ANK"/>
    <property type="match status" value="2"/>
</dbReference>
<dbReference type="PANTHER" id="PTHR14493:SF87">
    <property type="entry name" value="ZINC FINGER CCCH DOMAIN-CONTAINING PROTEIN 66"/>
    <property type="match status" value="1"/>
</dbReference>
<dbReference type="AlphaFoldDB" id="A0AAV3Q4L0"/>
<keyword evidence="2" id="KW-0677">Repeat</keyword>
<keyword evidence="5" id="KW-0238">DNA-binding</keyword>
<feature type="zinc finger region" description="C3H1-type" evidence="7">
    <location>
        <begin position="274"/>
        <end position="296"/>
    </location>
</feature>
<evidence type="ECO:0000259" key="9">
    <source>
        <dbReference type="PROSITE" id="PS50103"/>
    </source>
</evidence>
<dbReference type="InterPro" id="IPR045234">
    <property type="entry name" value="Unkempt-like"/>
</dbReference>
<proteinExistence type="predicted"/>
<feature type="compositionally biased region" description="Low complexity" evidence="8">
    <location>
        <begin position="560"/>
        <end position="573"/>
    </location>
</feature>
<evidence type="ECO:0000313" key="11">
    <source>
        <dbReference type="Proteomes" id="UP001454036"/>
    </source>
</evidence>
<dbReference type="InterPro" id="IPR036770">
    <property type="entry name" value="Ankyrin_rpt-contain_sf"/>
</dbReference>
<keyword evidence="3 7" id="KW-0863">Zinc-finger</keyword>
<feature type="repeat" description="ANK" evidence="6">
    <location>
        <begin position="116"/>
        <end position="151"/>
    </location>
</feature>
<evidence type="ECO:0000256" key="3">
    <source>
        <dbReference type="ARBA" id="ARBA00022771"/>
    </source>
</evidence>
<dbReference type="PROSITE" id="PS50088">
    <property type="entry name" value="ANK_REPEAT"/>
    <property type="match status" value="1"/>
</dbReference>
<dbReference type="GO" id="GO:0006355">
    <property type="term" value="P:regulation of DNA-templated transcription"/>
    <property type="evidence" value="ECO:0007669"/>
    <property type="project" value="UniProtKB-ARBA"/>
</dbReference>
<dbReference type="EMBL" id="BAABME010003458">
    <property type="protein sequence ID" value="GAA0158875.1"/>
    <property type="molecule type" value="Genomic_DNA"/>
</dbReference>
<keyword evidence="6" id="KW-0040">ANK repeat</keyword>
<dbReference type="PROSITE" id="PS50103">
    <property type="entry name" value="ZF_C3H1"/>
    <property type="match status" value="1"/>
</dbReference>
<reference evidence="10 11" key="1">
    <citation type="submission" date="2024-01" db="EMBL/GenBank/DDBJ databases">
        <title>The complete chloroplast genome sequence of Lithospermum erythrorhizon: insights into the phylogenetic relationship among Boraginaceae species and the maternal lineages of purple gromwells.</title>
        <authorList>
            <person name="Okada T."/>
            <person name="Watanabe K."/>
        </authorList>
    </citation>
    <scope>NUCLEOTIDE SEQUENCE [LARGE SCALE GENOMIC DNA]</scope>
</reference>